<dbReference type="AlphaFoldDB" id="A0A9X2VV13"/>
<dbReference type="Pfam" id="PF01636">
    <property type="entry name" value="APH"/>
    <property type="match status" value="1"/>
</dbReference>
<dbReference type="Proteomes" id="UP001141259">
    <property type="component" value="Unassembled WGS sequence"/>
</dbReference>
<comment type="caution">
    <text evidence="2">The sequence shown here is derived from an EMBL/GenBank/DDBJ whole genome shotgun (WGS) entry which is preliminary data.</text>
</comment>
<protein>
    <submittedName>
        <fullName evidence="2">Aminoglycoside phosphotransferase family protein</fullName>
    </submittedName>
</protein>
<dbReference type="SUPFAM" id="SSF56112">
    <property type="entry name" value="Protein kinase-like (PK-like)"/>
    <property type="match status" value="1"/>
</dbReference>
<organism evidence="2 3">
    <name type="scientific">Umezawaea endophytica</name>
    <dbReference type="NCBI Taxonomy" id="1654476"/>
    <lineage>
        <taxon>Bacteria</taxon>
        <taxon>Bacillati</taxon>
        <taxon>Actinomycetota</taxon>
        <taxon>Actinomycetes</taxon>
        <taxon>Pseudonocardiales</taxon>
        <taxon>Pseudonocardiaceae</taxon>
        <taxon>Umezawaea</taxon>
    </lineage>
</organism>
<sequence>MRVEDGERVREVLGRHLSAYRVERVERLGEGQDNVAFEVNGELVVRFAKEPDAEEAEREARLLARVAEISPIPVPTPVFSVTEIGCVAYWKVPGRQLLGLPGAPVAEIGATLGGYLAVLNAVPLERMADVVGVDDDPPSRWLAEAAELYVPETVLTVHRGPVEEFLATEPPPARPGLVFSHNDLGVEHVLVDPRTWTVTGVIDWTDAAFTDPAYDLGLLYRDLGPAAFEAALAAYGDDEPRERAVFLARCTVLEDLEYGIRSGKRVYAENALASMEWLFC</sequence>
<name>A0A9X2VV13_9PSEU</name>
<accession>A0A9X2VV13</accession>
<reference evidence="2" key="1">
    <citation type="submission" date="2022-08" db="EMBL/GenBank/DDBJ databases">
        <authorList>
            <person name="Tistechok S."/>
            <person name="Samborskyy M."/>
            <person name="Roman I."/>
        </authorList>
    </citation>
    <scope>NUCLEOTIDE SEQUENCE</scope>
    <source>
        <strain evidence="2">DSM 103496</strain>
    </source>
</reference>
<dbReference type="InterPro" id="IPR051678">
    <property type="entry name" value="AGP_Transferase"/>
</dbReference>
<keyword evidence="3" id="KW-1185">Reference proteome</keyword>
<dbReference type="InterPro" id="IPR011009">
    <property type="entry name" value="Kinase-like_dom_sf"/>
</dbReference>
<dbReference type="Gene3D" id="3.30.200.20">
    <property type="entry name" value="Phosphorylase Kinase, domain 1"/>
    <property type="match status" value="1"/>
</dbReference>
<evidence type="ECO:0000313" key="3">
    <source>
        <dbReference type="Proteomes" id="UP001141259"/>
    </source>
</evidence>
<dbReference type="RefSeq" id="WP_259628630.1">
    <property type="nucleotide sequence ID" value="NZ_JANYMP010000030.1"/>
</dbReference>
<dbReference type="PANTHER" id="PTHR21310">
    <property type="entry name" value="AMINOGLYCOSIDE PHOSPHOTRANSFERASE-RELATED-RELATED"/>
    <property type="match status" value="1"/>
</dbReference>
<evidence type="ECO:0000313" key="2">
    <source>
        <dbReference type="EMBL" id="MCS7483169.1"/>
    </source>
</evidence>
<evidence type="ECO:0000259" key="1">
    <source>
        <dbReference type="Pfam" id="PF01636"/>
    </source>
</evidence>
<gene>
    <name evidence="2" type="ORF">NZH93_40535</name>
</gene>
<feature type="domain" description="Aminoglycoside phosphotransferase" evidence="1">
    <location>
        <begin position="25"/>
        <end position="243"/>
    </location>
</feature>
<dbReference type="EMBL" id="JANYMP010000030">
    <property type="protein sequence ID" value="MCS7483169.1"/>
    <property type="molecule type" value="Genomic_DNA"/>
</dbReference>
<dbReference type="InterPro" id="IPR002575">
    <property type="entry name" value="Aminoglycoside_PTrfase"/>
</dbReference>
<proteinExistence type="predicted"/>
<dbReference type="Gene3D" id="3.90.1200.10">
    <property type="match status" value="1"/>
</dbReference>